<dbReference type="AlphaFoldDB" id="K7A1P5"/>
<protein>
    <recommendedName>
        <fullName evidence="1">Phytase-like domain-containing protein</fullName>
    </recommendedName>
</protein>
<feature type="domain" description="Phytase-like" evidence="1">
    <location>
        <begin position="64"/>
        <end position="347"/>
    </location>
</feature>
<dbReference type="Pfam" id="PF13449">
    <property type="entry name" value="Phytase-like"/>
    <property type="match status" value="1"/>
</dbReference>
<sequence>MNSKMVTFGLAIVILTGCDKVQQANNVDPVTVDNNTELAQDILTVRGQWLTEANGDVMLDPQTSGLTVWKDKLVTLSDRSADPSQRLQLHVISAETAQVSPTAMVFSLSDAVQQSCFASYLQQNPDLEALVAVPNESGVFLTITEDGSDHAGLSPECAGKYGNSGSVVYPFLLVRLAVQDDNSALMTHVRPLQFAAELNLGDFPNDGIEGLALSDDGQLYLGLEKDAAGGARIFTTALSKQFWQQNGFVQVQDAQVKLPAFKHGNHPINALEVYERDGQRYLFAAARNDEKLWVIDLAGKQDTIIVDLSFYAPVDEPNDICAAWEPMNNASIEGLTVKDDTLWMINDPWKQVYLHNIMCAKNSAKFEKMAPLLFSLPIQDVWFHNTSSVEH</sequence>
<proteinExistence type="predicted"/>
<dbReference type="PROSITE" id="PS51257">
    <property type="entry name" value="PROKAR_LIPOPROTEIN"/>
    <property type="match status" value="1"/>
</dbReference>
<gene>
    <name evidence="2" type="ORF">GPLA_3964</name>
</gene>
<dbReference type="EMBL" id="BAER01000118">
    <property type="protein sequence ID" value="GAC34843.1"/>
    <property type="molecule type" value="Genomic_DNA"/>
</dbReference>
<dbReference type="Proteomes" id="UP000006322">
    <property type="component" value="Unassembled WGS sequence"/>
</dbReference>
<accession>K7A1P5</accession>
<organism evidence="2 3">
    <name type="scientific">Paraglaciecola polaris LMG 21857</name>
    <dbReference type="NCBI Taxonomy" id="1129793"/>
    <lineage>
        <taxon>Bacteria</taxon>
        <taxon>Pseudomonadati</taxon>
        <taxon>Pseudomonadota</taxon>
        <taxon>Gammaproteobacteria</taxon>
        <taxon>Alteromonadales</taxon>
        <taxon>Alteromonadaceae</taxon>
        <taxon>Paraglaciecola</taxon>
    </lineage>
</organism>
<evidence type="ECO:0000259" key="1">
    <source>
        <dbReference type="Pfam" id="PF13449"/>
    </source>
</evidence>
<evidence type="ECO:0000313" key="2">
    <source>
        <dbReference type="EMBL" id="GAC34843.1"/>
    </source>
</evidence>
<dbReference type="SUPFAM" id="SSF63829">
    <property type="entry name" value="Calcium-dependent phosphotriesterase"/>
    <property type="match status" value="1"/>
</dbReference>
<reference evidence="3" key="1">
    <citation type="journal article" date="2014" name="Environ. Microbiol.">
        <title>Comparative genomics of the marine bacterial genus Glaciecola reveals the high degree of genomic diversity and genomic characteristic for cold adaptation.</title>
        <authorList>
            <person name="Qin Q.L."/>
            <person name="Xie B.B."/>
            <person name="Yu Y."/>
            <person name="Shu Y.L."/>
            <person name="Rong J.C."/>
            <person name="Zhang Y.J."/>
            <person name="Zhao D.L."/>
            <person name="Chen X.L."/>
            <person name="Zhang X.Y."/>
            <person name="Chen B."/>
            <person name="Zhou B.C."/>
            <person name="Zhang Y.Z."/>
        </authorList>
    </citation>
    <scope>NUCLEOTIDE SEQUENCE [LARGE SCALE GENOMIC DNA]</scope>
    <source>
        <strain evidence="3">LMG 21857</strain>
    </source>
</reference>
<dbReference type="OrthoDB" id="5756737at2"/>
<name>K7A1P5_9ALTE</name>
<dbReference type="RefSeq" id="WP_007106608.1">
    <property type="nucleotide sequence ID" value="NZ_BAER01000118.1"/>
</dbReference>
<dbReference type="InterPro" id="IPR027372">
    <property type="entry name" value="Phytase-like_dom"/>
</dbReference>
<evidence type="ECO:0000313" key="3">
    <source>
        <dbReference type="Proteomes" id="UP000006322"/>
    </source>
</evidence>
<comment type="caution">
    <text evidence="2">The sequence shown here is derived from an EMBL/GenBank/DDBJ whole genome shotgun (WGS) entry which is preliminary data.</text>
</comment>
<keyword evidence="3" id="KW-1185">Reference proteome</keyword>